<dbReference type="CDD" id="cd19438">
    <property type="entry name" value="lipocalin_Blc-like"/>
    <property type="match status" value="1"/>
</dbReference>
<dbReference type="EMBL" id="VSSQ01000066">
    <property type="protein sequence ID" value="MPL72494.1"/>
    <property type="molecule type" value="Genomic_DNA"/>
</dbReference>
<dbReference type="PRINTS" id="PR01171">
    <property type="entry name" value="BCTLIPOCALIN"/>
</dbReference>
<dbReference type="SUPFAM" id="SSF50814">
    <property type="entry name" value="Lipocalins"/>
    <property type="match status" value="1"/>
</dbReference>
<evidence type="ECO:0000313" key="4">
    <source>
        <dbReference type="EMBL" id="MPL72494.1"/>
    </source>
</evidence>
<dbReference type="PROSITE" id="PS00213">
    <property type="entry name" value="LIPOCALIN"/>
    <property type="match status" value="1"/>
</dbReference>
<evidence type="ECO:0000256" key="2">
    <source>
        <dbReference type="PIRNR" id="PIRNR036893"/>
    </source>
</evidence>
<dbReference type="InterPro" id="IPR000566">
    <property type="entry name" value="Lipocln_cytosolic_FA-bd_dom"/>
</dbReference>
<dbReference type="GO" id="GO:0006950">
    <property type="term" value="P:response to stress"/>
    <property type="evidence" value="ECO:0007669"/>
    <property type="project" value="UniProtKB-ARBA"/>
</dbReference>
<dbReference type="PANTHER" id="PTHR10612">
    <property type="entry name" value="APOLIPOPROTEIN D"/>
    <property type="match status" value="1"/>
</dbReference>
<dbReference type="InterPro" id="IPR012674">
    <property type="entry name" value="Calycin"/>
</dbReference>
<reference evidence="4" key="1">
    <citation type="submission" date="2019-08" db="EMBL/GenBank/DDBJ databases">
        <authorList>
            <person name="Kucharzyk K."/>
            <person name="Murdoch R.W."/>
            <person name="Higgins S."/>
            <person name="Loffler F."/>
        </authorList>
    </citation>
    <scope>NUCLEOTIDE SEQUENCE</scope>
</reference>
<dbReference type="InterPro" id="IPR022271">
    <property type="entry name" value="Lipocalin_ApoD"/>
</dbReference>
<dbReference type="AlphaFoldDB" id="A0A644TZW5"/>
<dbReference type="Gene3D" id="2.40.128.20">
    <property type="match status" value="1"/>
</dbReference>
<dbReference type="PANTHER" id="PTHR10612:SF34">
    <property type="entry name" value="APOLIPOPROTEIN D"/>
    <property type="match status" value="1"/>
</dbReference>
<feature type="domain" description="Lipocalin/cytosolic fatty-acid binding" evidence="3">
    <location>
        <begin position="29"/>
        <end position="165"/>
    </location>
</feature>
<accession>A0A644TZW5</accession>
<sequence length="171" mass="19606">MKKYLSLFLSFLGFSCAAPHIALEPQESFDIKKYMGKWYEIARLPNSFEEGLEENTAFYELRENGDVTVINQGRVVADKSRYKEVKGRAWIPDANEPSKLKVSFFWPFAGDYWVLRVDRDYSIALVGDPSREYLWILARERDPDPKVVSELKAYASSLGYAVENMVSGLAD</sequence>
<gene>
    <name evidence="4" type="primary">blc_3</name>
    <name evidence="4" type="ORF">SDC9_18279</name>
</gene>
<dbReference type="InterPro" id="IPR047202">
    <property type="entry name" value="Lipocalin_Blc-like_dom"/>
</dbReference>
<protein>
    <submittedName>
        <fullName evidence="4">Outer membrane lipoprotein Blc</fullName>
    </submittedName>
</protein>
<dbReference type="InterPro" id="IPR002446">
    <property type="entry name" value="Lipocalin_bac"/>
</dbReference>
<dbReference type="PROSITE" id="PS51257">
    <property type="entry name" value="PROKAR_LIPOPROTEIN"/>
    <property type="match status" value="1"/>
</dbReference>
<evidence type="ECO:0000256" key="1">
    <source>
        <dbReference type="ARBA" id="ARBA00006889"/>
    </source>
</evidence>
<organism evidence="4">
    <name type="scientific">bioreactor metagenome</name>
    <dbReference type="NCBI Taxonomy" id="1076179"/>
    <lineage>
        <taxon>unclassified sequences</taxon>
        <taxon>metagenomes</taxon>
        <taxon>ecological metagenomes</taxon>
    </lineage>
</organism>
<keyword evidence="4" id="KW-0449">Lipoprotein</keyword>
<dbReference type="Pfam" id="PF08212">
    <property type="entry name" value="Lipocalin_2"/>
    <property type="match status" value="1"/>
</dbReference>
<comment type="caution">
    <text evidence="4">The sequence shown here is derived from an EMBL/GenBank/DDBJ whole genome shotgun (WGS) entry which is preliminary data.</text>
</comment>
<evidence type="ECO:0000259" key="3">
    <source>
        <dbReference type="Pfam" id="PF08212"/>
    </source>
</evidence>
<dbReference type="PIRSF" id="PIRSF036893">
    <property type="entry name" value="Lipocalin_ApoD"/>
    <property type="match status" value="1"/>
</dbReference>
<name>A0A644TZW5_9ZZZZ</name>
<dbReference type="InterPro" id="IPR022272">
    <property type="entry name" value="Lipocalin_CS"/>
</dbReference>
<proteinExistence type="inferred from homology"/>
<comment type="similarity">
    <text evidence="1 2">Belongs to the calycin superfamily. Lipocalin family.</text>
</comment>